<keyword evidence="2" id="KW-0812">Transmembrane</keyword>
<accession>A0A3D9SYB6</accession>
<evidence type="ECO:0000313" key="3">
    <source>
        <dbReference type="EMBL" id="REE99510.1"/>
    </source>
</evidence>
<evidence type="ECO:0008006" key="5">
    <source>
        <dbReference type="Google" id="ProtNLM"/>
    </source>
</evidence>
<keyword evidence="2" id="KW-0472">Membrane</keyword>
<reference evidence="3 4" key="1">
    <citation type="submission" date="2018-08" db="EMBL/GenBank/DDBJ databases">
        <title>Sequencing the genomes of 1000 actinobacteria strains.</title>
        <authorList>
            <person name="Klenk H.-P."/>
        </authorList>
    </citation>
    <scope>NUCLEOTIDE SEQUENCE [LARGE SCALE GENOMIC DNA]</scope>
    <source>
        <strain evidence="3 4">DSM 43927</strain>
    </source>
</reference>
<proteinExistence type="predicted"/>
<gene>
    <name evidence="3" type="ORF">DFJ69_5023</name>
</gene>
<dbReference type="EMBL" id="QTTT01000001">
    <property type="protein sequence ID" value="REE99510.1"/>
    <property type="molecule type" value="Genomic_DNA"/>
</dbReference>
<sequence>MDDAPVSPPTGTGRRLARRPVFVVLALVTALVPTAGATWFATRPDGSVRSPGSTEVTDGPAIPPDPAAVRAILDGRARAVRDRDRTAFLSTVISAPPAFREAQRTLFDNLTRLPLESWREKPDDSAQGPGATVKVSLRYRLRGFDRRDVVRTRHLTFAPRGGSRWTITGDGTAVGLRDDPDIWDGGPLTVVRGDRSLVIGASPALREIADRLDEAVPAVSGVVGDRWARRAVALVPADDGHAARLVASGDDLTGIAALATSGPSREDRIVIAPGTFSRLNPLGREVVLTHELTHVATGGARDGRTPVWLIEGLADYVGYKGTDVPVRSAARELHREVADGRPPAALPGPDDFGGGSDRLPQSYAEAWLACRLIAERYGEDRLLELYRAAGRRSQEAALRSVLGIGTAGFTALWRDHLRKELR</sequence>
<evidence type="ECO:0000313" key="4">
    <source>
        <dbReference type="Proteomes" id="UP000256661"/>
    </source>
</evidence>
<comment type="caution">
    <text evidence="3">The sequence shown here is derived from an EMBL/GenBank/DDBJ whole genome shotgun (WGS) entry which is preliminary data.</text>
</comment>
<feature type="region of interest" description="Disordered" evidence="1">
    <location>
        <begin position="41"/>
        <end position="66"/>
    </location>
</feature>
<evidence type="ECO:0000256" key="2">
    <source>
        <dbReference type="SAM" id="Phobius"/>
    </source>
</evidence>
<name>A0A3D9SYB6_9ACTN</name>
<dbReference type="OrthoDB" id="5242307at2"/>
<dbReference type="Proteomes" id="UP000256661">
    <property type="component" value="Unassembled WGS sequence"/>
</dbReference>
<organism evidence="3 4">
    <name type="scientific">Thermomonospora umbrina</name>
    <dbReference type="NCBI Taxonomy" id="111806"/>
    <lineage>
        <taxon>Bacteria</taxon>
        <taxon>Bacillati</taxon>
        <taxon>Actinomycetota</taxon>
        <taxon>Actinomycetes</taxon>
        <taxon>Streptosporangiales</taxon>
        <taxon>Thermomonosporaceae</taxon>
        <taxon>Thermomonospora</taxon>
    </lineage>
</organism>
<keyword evidence="4" id="KW-1185">Reference proteome</keyword>
<protein>
    <recommendedName>
        <fullName evidence="5">Basic secretory peptidase family protein</fullName>
    </recommendedName>
</protein>
<keyword evidence="2" id="KW-1133">Transmembrane helix</keyword>
<dbReference type="RefSeq" id="WP_116024812.1">
    <property type="nucleotide sequence ID" value="NZ_QTTT01000001.1"/>
</dbReference>
<evidence type="ECO:0000256" key="1">
    <source>
        <dbReference type="SAM" id="MobiDB-lite"/>
    </source>
</evidence>
<feature type="transmembrane region" description="Helical" evidence="2">
    <location>
        <begin position="21"/>
        <end position="41"/>
    </location>
</feature>
<dbReference type="AlphaFoldDB" id="A0A3D9SYB6"/>